<sequence>MVTEPILLKRQEINDHAWNSLLTKSVYQSPYAYTGYLDCVSPNWQALVWPSTTQYKIILPLPIKKKWGITVIQQPLFCQFLGFFSEKDLEVEQVLSFLKVLHRHFRYISLYAFHPLQTNLLATILPSYPFTQVGLFSTHWLSLNQSYDDIYQNYKPDRRKNLTRAVRWDWHSEVSEDIEPLIALFEQNHAEKLPSGVHPEAYHILRTLSEYLLSNGIGRLLYVRKNGEVCAGILLIETATCGIYIFNAADNSGRKGNARSYLLNEYFKEKENLNLIFDFETPEIENIANFYESFGAKKMEYLTLKKNNLPFPFRQIQELRKWIISE</sequence>
<gene>
    <name evidence="2" type="ORF">EZE20_10940</name>
</gene>
<name>A0A4V2X9V2_9BACT</name>
<dbReference type="InterPro" id="IPR038740">
    <property type="entry name" value="BioF2-like_GNAT_dom"/>
</dbReference>
<dbReference type="Proteomes" id="UP000295706">
    <property type="component" value="Unassembled WGS sequence"/>
</dbReference>
<dbReference type="GO" id="GO:0016740">
    <property type="term" value="F:transferase activity"/>
    <property type="evidence" value="ECO:0007669"/>
    <property type="project" value="UniProtKB-KW"/>
</dbReference>
<dbReference type="AlphaFoldDB" id="A0A4V2X9V2"/>
<comment type="caution">
    <text evidence="2">The sequence shown here is derived from an EMBL/GenBank/DDBJ whole genome shotgun (WGS) entry which is preliminary data.</text>
</comment>
<dbReference type="Gene3D" id="3.40.630.30">
    <property type="match status" value="1"/>
</dbReference>
<dbReference type="EMBL" id="SMJU01000006">
    <property type="protein sequence ID" value="TDB65215.1"/>
    <property type="molecule type" value="Genomic_DNA"/>
</dbReference>
<evidence type="ECO:0000259" key="1">
    <source>
        <dbReference type="Pfam" id="PF13480"/>
    </source>
</evidence>
<evidence type="ECO:0000313" key="2">
    <source>
        <dbReference type="EMBL" id="TDB65215.1"/>
    </source>
</evidence>
<organism evidence="2 3">
    <name type="scientific">Arundinibacter roseus</name>
    <dbReference type="NCBI Taxonomy" id="2070510"/>
    <lineage>
        <taxon>Bacteria</taxon>
        <taxon>Pseudomonadati</taxon>
        <taxon>Bacteroidota</taxon>
        <taxon>Cytophagia</taxon>
        <taxon>Cytophagales</taxon>
        <taxon>Spirosomataceae</taxon>
        <taxon>Arundinibacter</taxon>
    </lineage>
</organism>
<dbReference type="Pfam" id="PF13480">
    <property type="entry name" value="Acetyltransf_6"/>
    <property type="match status" value="1"/>
</dbReference>
<dbReference type="InterPro" id="IPR016181">
    <property type="entry name" value="Acyl_CoA_acyltransferase"/>
</dbReference>
<dbReference type="SUPFAM" id="SSF55729">
    <property type="entry name" value="Acyl-CoA N-acyltransferases (Nat)"/>
    <property type="match status" value="1"/>
</dbReference>
<keyword evidence="3" id="KW-1185">Reference proteome</keyword>
<feature type="domain" description="BioF2-like acetyltransferase" evidence="1">
    <location>
        <begin position="158"/>
        <end position="266"/>
    </location>
</feature>
<reference evidence="2 3" key="1">
    <citation type="submission" date="2019-02" db="EMBL/GenBank/DDBJ databases">
        <title>Arundinibacter roseus gen. nov., sp. nov., a new member of the family Cytophagaceae.</title>
        <authorList>
            <person name="Szuroczki S."/>
            <person name="Khayer B."/>
            <person name="Sproer C."/>
            <person name="Toumi M."/>
            <person name="Szabo A."/>
            <person name="Felfoldi T."/>
            <person name="Schumann P."/>
            <person name="Toth E."/>
        </authorList>
    </citation>
    <scope>NUCLEOTIDE SEQUENCE [LARGE SCALE GENOMIC DNA]</scope>
    <source>
        <strain evidence="2 3">DMA-k-7a</strain>
    </source>
</reference>
<dbReference type="OrthoDB" id="116151at2"/>
<keyword evidence="2" id="KW-0808">Transferase</keyword>
<evidence type="ECO:0000313" key="3">
    <source>
        <dbReference type="Proteomes" id="UP000295706"/>
    </source>
</evidence>
<accession>A0A4V2X9V2</accession>
<proteinExistence type="predicted"/>
<protein>
    <submittedName>
        <fullName evidence="2">GNAT family N-acetyltransferase</fullName>
    </submittedName>
</protein>